<proteinExistence type="predicted"/>
<dbReference type="Pfam" id="PF13517">
    <property type="entry name" value="FG-GAP_3"/>
    <property type="match status" value="4"/>
</dbReference>
<evidence type="ECO:0000313" key="3">
    <source>
        <dbReference type="EMBL" id="KKN94175.1"/>
    </source>
</evidence>
<dbReference type="EMBL" id="LAZR01000080">
    <property type="protein sequence ID" value="KKN94175.1"/>
    <property type="molecule type" value="Genomic_DNA"/>
</dbReference>
<dbReference type="InterPro" id="IPR011519">
    <property type="entry name" value="UnbV_ASPIC"/>
</dbReference>
<organism evidence="3">
    <name type="scientific">marine sediment metagenome</name>
    <dbReference type="NCBI Taxonomy" id="412755"/>
    <lineage>
        <taxon>unclassified sequences</taxon>
        <taxon>metagenomes</taxon>
        <taxon>ecological metagenomes</taxon>
    </lineage>
</organism>
<dbReference type="InterPro" id="IPR013517">
    <property type="entry name" value="FG-GAP"/>
</dbReference>
<dbReference type="Pfam" id="PF07593">
    <property type="entry name" value="UnbV_ASPIC"/>
    <property type="match status" value="1"/>
</dbReference>
<protein>
    <recommendedName>
        <fullName evidence="2">ASPIC/UnbV domain-containing protein</fullName>
    </recommendedName>
</protein>
<dbReference type="PANTHER" id="PTHR16026">
    <property type="entry name" value="CARTILAGE ACIDIC PROTEIN 1"/>
    <property type="match status" value="1"/>
</dbReference>
<keyword evidence="1" id="KW-0732">Signal</keyword>
<reference evidence="3" key="1">
    <citation type="journal article" date="2015" name="Nature">
        <title>Complex archaea that bridge the gap between prokaryotes and eukaryotes.</title>
        <authorList>
            <person name="Spang A."/>
            <person name="Saw J.H."/>
            <person name="Jorgensen S.L."/>
            <person name="Zaremba-Niedzwiedzka K."/>
            <person name="Martijn J."/>
            <person name="Lind A.E."/>
            <person name="van Eijk R."/>
            <person name="Schleper C."/>
            <person name="Guy L."/>
            <person name="Ettema T.J."/>
        </authorList>
    </citation>
    <scope>NUCLEOTIDE SEQUENCE</scope>
</reference>
<evidence type="ECO:0000256" key="1">
    <source>
        <dbReference type="ARBA" id="ARBA00022729"/>
    </source>
</evidence>
<dbReference type="InterPro" id="IPR028994">
    <property type="entry name" value="Integrin_alpha_N"/>
</dbReference>
<gene>
    <name evidence="3" type="ORF">LCGC14_0189990</name>
</gene>
<dbReference type="InterPro" id="IPR027039">
    <property type="entry name" value="Crtac1"/>
</dbReference>
<dbReference type="Pfam" id="PF01839">
    <property type="entry name" value="FG-GAP"/>
    <property type="match status" value="1"/>
</dbReference>
<dbReference type="Gene3D" id="2.130.10.130">
    <property type="entry name" value="Integrin alpha, N-terminal"/>
    <property type="match status" value="3"/>
</dbReference>
<evidence type="ECO:0000259" key="2">
    <source>
        <dbReference type="Pfam" id="PF07593"/>
    </source>
</evidence>
<feature type="domain" description="ASPIC/UnbV" evidence="2">
    <location>
        <begin position="514"/>
        <end position="578"/>
    </location>
</feature>
<dbReference type="AlphaFoldDB" id="A0A0F9ULV5"/>
<name>A0A0F9ULV5_9ZZZZ</name>
<dbReference type="PROSITE" id="PS51257">
    <property type="entry name" value="PROKAR_LIPOPROTEIN"/>
    <property type="match status" value="1"/>
</dbReference>
<dbReference type="SUPFAM" id="SSF69318">
    <property type="entry name" value="Integrin alpha N-terminal domain"/>
    <property type="match status" value="2"/>
</dbReference>
<comment type="caution">
    <text evidence="3">The sequence shown here is derived from an EMBL/GenBank/DDBJ whole genome shotgun (WGS) entry which is preliminary data.</text>
</comment>
<sequence>MKYLFAFSLIILFAISSCNTKESETLFKQLPSQTTGITFNNTIVETDSFNIITEEYLFNGGGVAVGDFDNNGLADLFFTGNQVTNKLYLNSGNFKFTDVSASANIEAENKWNTAVAVVDINADGWLDIYVCSAMENPIERKANLLFINKGLNDKGELQFEERAKEYGIADTGNAMGATFFDYDKDGYLDLYVVNNEEAHNQPNTYRKKIEDGTAISNDRLYHNNGDGSFTDQTLAAGIRFEGYGLSVAISDLNYDGWPDIYVTNDYLTNDLLYINNQDGTFTNDIKNHIKHQSKFSMGSDISDFNNDGYLDIVTLDMLGETNERMKTNNAGNNYMNYLFNERFGFEYQYSRNMLQLGNGPTTPFSEIGMLSGISKTDWSWSPLFADIDNDGNRDLLITNGFPRDITDMDFGEFRLEMSQFLDEVKMLDSIPIVKVANYAYKNNADLTFDNVSVDWGLKIPSFSNGAAFVDLDNDGDLDYVVNNINDEAFVFENTIQKTNSIQLKLKGSENNSQGIGAKIKVSLTNGDFQFYEHHLTRGYMSSVDPKIHFGLGLKGQVKAITVLWPDGKLQEMINLTEDALVEIDYANVKTSQDIAIGFPFMKESSIKLLSEISDSLGVKYVHQEYDIIDYSIQRTLPHKLSQNGPSIVTGDINGDGFQDFIVGSSSRYSPIIFEQQGNGIFTNRPLFEEIAEKMREEEDLVLFDIENDGDLDLFLVGGSYEFSGDLSRYNDQLYINDGNGNFSLSVNKSPIVTSNGSVVITADFDNDGYQDLFVGGRTPAGKFPISDKSYLLQNQKGTLVDVTQSLLPEIENLGMITDAVWSDVDKDGLIDLVVVGEFTEITLFKNSKDGFSKQEIPDFSGIYGWWESIVVADFDNDGDDDFVVGNMGRNNFYQPTKERPVNLMAKDFDANGSIDPVLFTYLLNKEGDYKSYPVNFWGDLSKQSPLFRSKFNFYKDFAKVTNESLFTAKEIEGAIQLTGNYDRSVYIENLGDFKFKISELPIEAQFAPTNDMLTGDFDSDGFKDILMVGNDYGNEIFIGRLDALNGLFLKGDGKGNFKTVATEKSGFLVSGDAKNIATIKNTNNEDIILVTQNKGRLLIFK</sequence>
<accession>A0A0F9ULV5</accession>
<dbReference type="PANTHER" id="PTHR16026:SF0">
    <property type="entry name" value="CARTILAGE ACIDIC PROTEIN 1"/>
    <property type="match status" value="1"/>
</dbReference>